<dbReference type="InParanoid" id="A0A0C3FJY4"/>
<dbReference type="HOGENOM" id="CLU_3015006_0_0_1"/>
<keyword evidence="2" id="KW-1185">Reference proteome</keyword>
<protein>
    <submittedName>
        <fullName evidence="1">Uncharacterized protein</fullName>
    </submittedName>
</protein>
<gene>
    <name evidence="1" type="ORF">PILCRDRAFT_822718</name>
</gene>
<dbReference type="EMBL" id="KN833005">
    <property type="protein sequence ID" value="KIM80199.1"/>
    <property type="molecule type" value="Genomic_DNA"/>
</dbReference>
<proteinExistence type="predicted"/>
<evidence type="ECO:0000313" key="1">
    <source>
        <dbReference type="EMBL" id="KIM80199.1"/>
    </source>
</evidence>
<evidence type="ECO:0000313" key="2">
    <source>
        <dbReference type="Proteomes" id="UP000054166"/>
    </source>
</evidence>
<sequence>MWPAVGHEALAGFGRWQGGIGMVGTQFVRTGGYLLSVVIDVILQVDCSRWKYTLQP</sequence>
<dbReference type="Proteomes" id="UP000054166">
    <property type="component" value="Unassembled WGS sequence"/>
</dbReference>
<reference evidence="2" key="2">
    <citation type="submission" date="2015-01" db="EMBL/GenBank/DDBJ databases">
        <title>Evolutionary Origins and Diversification of the Mycorrhizal Mutualists.</title>
        <authorList>
            <consortium name="DOE Joint Genome Institute"/>
            <consortium name="Mycorrhizal Genomics Consortium"/>
            <person name="Kohler A."/>
            <person name="Kuo A."/>
            <person name="Nagy L.G."/>
            <person name="Floudas D."/>
            <person name="Copeland A."/>
            <person name="Barry K.W."/>
            <person name="Cichocki N."/>
            <person name="Veneault-Fourrey C."/>
            <person name="LaButti K."/>
            <person name="Lindquist E.A."/>
            <person name="Lipzen A."/>
            <person name="Lundell T."/>
            <person name="Morin E."/>
            <person name="Murat C."/>
            <person name="Riley R."/>
            <person name="Ohm R."/>
            <person name="Sun H."/>
            <person name="Tunlid A."/>
            <person name="Henrissat B."/>
            <person name="Grigoriev I.V."/>
            <person name="Hibbett D.S."/>
            <person name="Martin F."/>
        </authorList>
    </citation>
    <scope>NUCLEOTIDE SEQUENCE [LARGE SCALE GENOMIC DNA]</scope>
    <source>
        <strain evidence="2">F 1598</strain>
    </source>
</reference>
<dbReference type="AlphaFoldDB" id="A0A0C3FJY4"/>
<accession>A0A0C3FJY4</accession>
<organism evidence="1 2">
    <name type="scientific">Piloderma croceum (strain F 1598)</name>
    <dbReference type="NCBI Taxonomy" id="765440"/>
    <lineage>
        <taxon>Eukaryota</taxon>
        <taxon>Fungi</taxon>
        <taxon>Dikarya</taxon>
        <taxon>Basidiomycota</taxon>
        <taxon>Agaricomycotina</taxon>
        <taxon>Agaricomycetes</taxon>
        <taxon>Agaricomycetidae</taxon>
        <taxon>Atheliales</taxon>
        <taxon>Atheliaceae</taxon>
        <taxon>Piloderma</taxon>
    </lineage>
</organism>
<reference evidence="1 2" key="1">
    <citation type="submission" date="2014-04" db="EMBL/GenBank/DDBJ databases">
        <authorList>
            <consortium name="DOE Joint Genome Institute"/>
            <person name="Kuo A."/>
            <person name="Tarkka M."/>
            <person name="Buscot F."/>
            <person name="Kohler A."/>
            <person name="Nagy L.G."/>
            <person name="Floudas D."/>
            <person name="Copeland A."/>
            <person name="Barry K.W."/>
            <person name="Cichocki N."/>
            <person name="Veneault-Fourrey C."/>
            <person name="LaButti K."/>
            <person name="Lindquist E.A."/>
            <person name="Lipzen A."/>
            <person name="Lundell T."/>
            <person name="Morin E."/>
            <person name="Murat C."/>
            <person name="Sun H."/>
            <person name="Tunlid A."/>
            <person name="Henrissat B."/>
            <person name="Grigoriev I.V."/>
            <person name="Hibbett D.S."/>
            <person name="Martin F."/>
            <person name="Nordberg H.P."/>
            <person name="Cantor M.N."/>
            <person name="Hua S.X."/>
        </authorList>
    </citation>
    <scope>NUCLEOTIDE SEQUENCE [LARGE SCALE GENOMIC DNA]</scope>
    <source>
        <strain evidence="1 2">F 1598</strain>
    </source>
</reference>
<name>A0A0C3FJY4_PILCF</name>